<sequence>MAEIVVNFVMDKLTTLIQEEVQQLRGVKEEAVWIRDKLEYINALLTAADEIEDRSPGVDDVWIKQLRDVAYDIEDALDEFRLLTHHPDHESHDFLTRKLSTIKKLFARHHFAAEIERINSRIQSISDGHERFRSETIDARIPLQTRDDHRQNALLIEEADLVGIENPKKQLQLYRVKRKPVPQELDSMTNDQLRTKINSFLQHKTKRYLIVLDDLWHIDEWDAVKYALPSSNSSRVMLTTRHSDIASASVQEFHEGFVRTKKGMTLEEVAEGYLNELLNRSLIQVAGTTNIDGGDYWKVEHVPEINSTYWKDGGWDVFSLYTSIEGEGSTSAPTRSLELPPYWK</sequence>
<evidence type="ECO:0000259" key="5">
    <source>
        <dbReference type="Pfam" id="PF18052"/>
    </source>
</evidence>
<dbReference type="Pfam" id="PF18052">
    <property type="entry name" value="Rx_N"/>
    <property type="match status" value="1"/>
</dbReference>
<evidence type="ECO:0000256" key="3">
    <source>
        <dbReference type="ARBA" id="ARBA00022821"/>
    </source>
</evidence>
<dbReference type="OrthoDB" id="690341at2759"/>
<keyword evidence="2" id="KW-0547">Nucleotide-binding</keyword>
<feature type="domain" description="NB-ARC" evidence="4">
    <location>
        <begin position="183"/>
        <end position="254"/>
    </location>
</feature>
<dbReference type="InterPro" id="IPR002182">
    <property type="entry name" value="NB-ARC"/>
</dbReference>
<dbReference type="Pfam" id="PF23559">
    <property type="entry name" value="WHD_DRP"/>
    <property type="match status" value="1"/>
</dbReference>
<keyword evidence="8" id="KW-1185">Reference proteome</keyword>
<dbReference type="Proteomes" id="UP000737018">
    <property type="component" value="Unassembled WGS sequence"/>
</dbReference>
<dbReference type="PANTHER" id="PTHR19338">
    <property type="entry name" value="TRANSLOCASE OF INNER MITOCHONDRIAL MEMBRANE 13 HOMOLOG"/>
    <property type="match status" value="1"/>
</dbReference>
<comment type="caution">
    <text evidence="7">The sequence shown here is derived from an EMBL/GenBank/DDBJ whole genome shotgun (WGS) entry which is preliminary data.</text>
</comment>
<feature type="domain" description="Disease resistance N-terminal" evidence="5">
    <location>
        <begin position="5"/>
        <end position="90"/>
    </location>
</feature>
<dbReference type="SUPFAM" id="SSF52540">
    <property type="entry name" value="P-loop containing nucleoside triphosphate hydrolases"/>
    <property type="match status" value="1"/>
</dbReference>
<dbReference type="Gene3D" id="3.40.50.300">
    <property type="entry name" value="P-loop containing nucleotide triphosphate hydrolases"/>
    <property type="match status" value="1"/>
</dbReference>
<dbReference type="InterPro" id="IPR041118">
    <property type="entry name" value="Rx_N"/>
</dbReference>
<dbReference type="InterPro" id="IPR058922">
    <property type="entry name" value="WHD_DRP"/>
</dbReference>
<reference evidence="7" key="1">
    <citation type="submission" date="2020-03" db="EMBL/GenBank/DDBJ databases">
        <title>Castanea mollissima Vanexum genome sequencing.</title>
        <authorList>
            <person name="Staton M."/>
        </authorList>
    </citation>
    <scope>NUCLEOTIDE SEQUENCE</scope>
    <source>
        <tissue evidence="7">Leaf</tissue>
    </source>
</reference>
<dbReference type="EMBL" id="JRKL02004928">
    <property type="protein sequence ID" value="KAF3951458.1"/>
    <property type="molecule type" value="Genomic_DNA"/>
</dbReference>
<dbReference type="Gene3D" id="1.20.5.4130">
    <property type="match status" value="1"/>
</dbReference>
<dbReference type="Pfam" id="PF00931">
    <property type="entry name" value="NB-ARC"/>
    <property type="match status" value="1"/>
</dbReference>
<gene>
    <name evidence="7" type="ORF">CMV_022887</name>
</gene>
<evidence type="ECO:0000259" key="6">
    <source>
        <dbReference type="Pfam" id="PF23559"/>
    </source>
</evidence>
<evidence type="ECO:0000313" key="8">
    <source>
        <dbReference type="Proteomes" id="UP000737018"/>
    </source>
</evidence>
<dbReference type="InterPro" id="IPR027417">
    <property type="entry name" value="P-loop_NTPase"/>
</dbReference>
<feature type="domain" description="Disease resistance protein winged helix" evidence="6">
    <location>
        <begin position="255"/>
        <end position="290"/>
    </location>
</feature>
<accession>A0A8J4QU89</accession>
<dbReference type="GO" id="GO:0043531">
    <property type="term" value="F:ADP binding"/>
    <property type="evidence" value="ECO:0007669"/>
    <property type="project" value="InterPro"/>
</dbReference>
<keyword evidence="3" id="KW-0611">Plant defense</keyword>
<dbReference type="PANTHER" id="PTHR19338:SF32">
    <property type="entry name" value="OS06G0287500 PROTEIN"/>
    <property type="match status" value="1"/>
</dbReference>
<dbReference type="AlphaFoldDB" id="A0A8J4QU89"/>
<evidence type="ECO:0000256" key="1">
    <source>
        <dbReference type="ARBA" id="ARBA00022737"/>
    </source>
</evidence>
<name>A0A8J4QU89_9ROSI</name>
<evidence type="ECO:0000256" key="2">
    <source>
        <dbReference type="ARBA" id="ARBA00022741"/>
    </source>
</evidence>
<dbReference type="GO" id="GO:0006952">
    <property type="term" value="P:defense response"/>
    <property type="evidence" value="ECO:0007669"/>
    <property type="project" value="UniProtKB-KW"/>
</dbReference>
<evidence type="ECO:0000259" key="4">
    <source>
        <dbReference type="Pfam" id="PF00931"/>
    </source>
</evidence>
<keyword evidence="1" id="KW-0677">Repeat</keyword>
<evidence type="ECO:0000313" key="7">
    <source>
        <dbReference type="EMBL" id="KAF3951458.1"/>
    </source>
</evidence>
<proteinExistence type="predicted"/>
<organism evidence="7 8">
    <name type="scientific">Castanea mollissima</name>
    <name type="common">Chinese chestnut</name>
    <dbReference type="NCBI Taxonomy" id="60419"/>
    <lineage>
        <taxon>Eukaryota</taxon>
        <taxon>Viridiplantae</taxon>
        <taxon>Streptophyta</taxon>
        <taxon>Embryophyta</taxon>
        <taxon>Tracheophyta</taxon>
        <taxon>Spermatophyta</taxon>
        <taxon>Magnoliopsida</taxon>
        <taxon>eudicotyledons</taxon>
        <taxon>Gunneridae</taxon>
        <taxon>Pentapetalae</taxon>
        <taxon>rosids</taxon>
        <taxon>fabids</taxon>
        <taxon>Fagales</taxon>
        <taxon>Fagaceae</taxon>
        <taxon>Castanea</taxon>
    </lineage>
</organism>
<dbReference type="CDD" id="cd14798">
    <property type="entry name" value="RX-CC_like"/>
    <property type="match status" value="1"/>
</dbReference>
<protein>
    <submittedName>
        <fullName evidence="7">Uncharacterized protein</fullName>
    </submittedName>
</protein>
<dbReference type="InterPro" id="IPR038005">
    <property type="entry name" value="RX-like_CC"/>
</dbReference>